<dbReference type="GO" id="GO:0006281">
    <property type="term" value="P:DNA repair"/>
    <property type="evidence" value="ECO:0007669"/>
    <property type="project" value="UniProtKB-KW"/>
</dbReference>
<keyword evidence="6" id="KW-0227">DNA damage</keyword>
<comment type="catalytic activity">
    <reaction evidence="1">
        <text>a 4-O-methyl-thymidine in DNA + L-cysteinyl-[protein] = a thymidine in DNA + S-methyl-L-cysteinyl-[protein]</text>
        <dbReference type="Rhea" id="RHEA:53428"/>
        <dbReference type="Rhea" id="RHEA-COMP:10131"/>
        <dbReference type="Rhea" id="RHEA-COMP:10132"/>
        <dbReference type="Rhea" id="RHEA-COMP:13555"/>
        <dbReference type="Rhea" id="RHEA-COMP:13556"/>
        <dbReference type="ChEBI" id="CHEBI:29950"/>
        <dbReference type="ChEBI" id="CHEBI:82612"/>
        <dbReference type="ChEBI" id="CHEBI:137386"/>
        <dbReference type="ChEBI" id="CHEBI:137387"/>
        <dbReference type="EC" id="2.1.1.63"/>
    </reaction>
</comment>
<dbReference type="CDD" id="cd06445">
    <property type="entry name" value="ATase"/>
    <property type="match status" value="1"/>
</dbReference>
<keyword evidence="4 10" id="KW-0489">Methyltransferase</keyword>
<dbReference type="PROSITE" id="PS00374">
    <property type="entry name" value="MGMT"/>
    <property type="match status" value="1"/>
</dbReference>
<proteinExistence type="inferred from homology"/>
<dbReference type="GO" id="GO:0032259">
    <property type="term" value="P:methylation"/>
    <property type="evidence" value="ECO:0007669"/>
    <property type="project" value="UniProtKB-KW"/>
</dbReference>
<evidence type="ECO:0000256" key="8">
    <source>
        <dbReference type="ARBA" id="ARBA00049348"/>
    </source>
</evidence>
<dbReference type="InterPro" id="IPR001497">
    <property type="entry name" value="MethylDNA_cys_MeTrfase_AS"/>
</dbReference>
<dbReference type="InterPro" id="IPR036388">
    <property type="entry name" value="WH-like_DNA-bd_sf"/>
</dbReference>
<comment type="similarity">
    <text evidence="2">Belongs to the MGMT family.</text>
</comment>
<sequence>MSTARYEYLCAKPLALTLRWEGDDLAAIALAWSRDDFMPHPLGRIGQSLQDALERYVAGRLDKWPRLPLRMGTLPPFRRKVLEILAEVPKGQTLTYGQLAAKAGNPKAARAVGQCMAQNPWPLVVPCHRVLGSQGLHGFGPGLEMKEYLLRLEGALPD</sequence>
<name>S7T6S3_9BACT</name>
<evidence type="ECO:0000259" key="9">
    <source>
        <dbReference type="Pfam" id="PF01035"/>
    </source>
</evidence>
<dbReference type="OrthoDB" id="9802228at2"/>
<evidence type="ECO:0000313" key="11">
    <source>
        <dbReference type="Proteomes" id="UP000014975"/>
    </source>
</evidence>
<evidence type="ECO:0000256" key="6">
    <source>
        <dbReference type="ARBA" id="ARBA00022763"/>
    </source>
</evidence>
<evidence type="ECO:0000256" key="2">
    <source>
        <dbReference type="ARBA" id="ARBA00008711"/>
    </source>
</evidence>
<dbReference type="eggNOG" id="COG0350">
    <property type="taxonomic scope" value="Bacteria"/>
</dbReference>
<protein>
    <recommendedName>
        <fullName evidence="3">methylated-DNA--[protein]-cysteine S-methyltransferase</fullName>
        <ecNumber evidence="3">2.1.1.63</ecNumber>
    </recommendedName>
</protein>
<dbReference type="RefSeq" id="WP_020886907.1">
    <property type="nucleotide sequence ID" value="NZ_ATHI01000026.1"/>
</dbReference>
<evidence type="ECO:0000256" key="1">
    <source>
        <dbReference type="ARBA" id="ARBA00001286"/>
    </source>
</evidence>
<keyword evidence="7" id="KW-0234">DNA repair</keyword>
<evidence type="ECO:0000256" key="3">
    <source>
        <dbReference type="ARBA" id="ARBA00011918"/>
    </source>
</evidence>
<evidence type="ECO:0000256" key="7">
    <source>
        <dbReference type="ARBA" id="ARBA00023204"/>
    </source>
</evidence>
<dbReference type="InterPro" id="IPR036217">
    <property type="entry name" value="MethylDNA_cys_MeTrfase_DNAb"/>
</dbReference>
<dbReference type="PATRIC" id="fig|1121439.3.peg.1560"/>
<dbReference type="FunFam" id="1.10.10.10:FF:000214">
    <property type="entry name" value="Methylated-DNA--protein-cysteine methyltransferase"/>
    <property type="match status" value="1"/>
</dbReference>
<dbReference type="Gene3D" id="1.10.10.10">
    <property type="entry name" value="Winged helix-like DNA-binding domain superfamily/Winged helix DNA-binding domain"/>
    <property type="match status" value="1"/>
</dbReference>
<comment type="caution">
    <text evidence="10">The sequence shown here is derived from an EMBL/GenBank/DDBJ whole genome shotgun (WGS) entry which is preliminary data.</text>
</comment>
<dbReference type="Proteomes" id="UP000014975">
    <property type="component" value="Unassembled WGS sequence"/>
</dbReference>
<accession>S7T6S3</accession>
<dbReference type="AlphaFoldDB" id="S7T6S3"/>
<keyword evidence="5 10" id="KW-0808">Transferase</keyword>
<dbReference type="EMBL" id="ATHI01000026">
    <property type="protein sequence ID" value="EPR32772.1"/>
    <property type="molecule type" value="Genomic_DNA"/>
</dbReference>
<dbReference type="NCBIfam" id="TIGR00589">
    <property type="entry name" value="ogt"/>
    <property type="match status" value="1"/>
</dbReference>
<organism evidence="10 11">
    <name type="scientific">Alkalidesulfovibrio alkalitolerans DSM 16529</name>
    <dbReference type="NCBI Taxonomy" id="1121439"/>
    <lineage>
        <taxon>Bacteria</taxon>
        <taxon>Pseudomonadati</taxon>
        <taxon>Thermodesulfobacteriota</taxon>
        <taxon>Desulfovibrionia</taxon>
        <taxon>Desulfovibrionales</taxon>
        <taxon>Desulfovibrionaceae</taxon>
        <taxon>Alkalidesulfovibrio</taxon>
    </lineage>
</organism>
<evidence type="ECO:0000256" key="4">
    <source>
        <dbReference type="ARBA" id="ARBA00022603"/>
    </source>
</evidence>
<dbReference type="PANTHER" id="PTHR10815:SF5">
    <property type="entry name" value="METHYLATED-DNA--PROTEIN-CYSTEINE METHYLTRANSFERASE"/>
    <property type="match status" value="1"/>
</dbReference>
<dbReference type="SUPFAM" id="SSF46767">
    <property type="entry name" value="Methylated DNA-protein cysteine methyltransferase, C-terminal domain"/>
    <property type="match status" value="1"/>
</dbReference>
<comment type="catalytic activity">
    <reaction evidence="8">
        <text>a 6-O-methyl-2'-deoxyguanosine in DNA + L-cysteinyl-[protein] = S-methyl-L-cysteinyl-[protein] + a 2'-deoxyguanosine in DNA</text>
        <dbReference type="Rhea" id="RHEA:24000"/>
        <dbReference type="Rhea" id="RHEA-COMP:10131"/>
        <dbReference type="Rhea" id="RHEA-COMP:10132"/>
        <dbReference type="Rhea" id="RHEA-COMP:11367"/>
        <dbReference type="Rhea" id="RHEA-COMP:11368"/>
        <dbReference type="ChEBI" id="CHEBI:29950"/>
        <dbReference type="ChEBI" id="CHEBI:82612"/>
        <dbReference type="ChEBI" id="CHEBI:85445"/>
        <dbReference type="ChEBI" id="CHEBI:85448"/>
        <dbReference type="EC" id="2.1.1.63"/>
    </reaction>
</comment>
<gene>
    <name evidence="10" type="ORF">dsat_0213</name>
</gene>
<dbReference type="InterPro" id="IPR014048">
    <property type="entry name" value="MethylDNA_cys_MeTrfase_DNA-bd"/>
</dbReference>
<dbReference type="Pfam" id="PF01035">
    <property type="entry name" value="DNA_binding_1"/>
    <property type="match status" value="1"/>
</dbReference>
<evidence type="ECO:0000313" key="10">
    <source>
        <dbReference type="EMBL" id="EPR32772.1"/>
    </source>
</evidence>
<dbReference type="STRING" id="1121439.dsat_0213"/>
<reference evidence="10 11" key="1">
    <citation type="journal article" date="2013" name="Genome Announc.">
        <title>Draft genome sequences for three mercury-methylating, sulfate-reducing bacteria.</title>
        <authorList>
            <person name="Brown S.D."/>
            <person name="Hurt R.A.Jr."/>
            <person name="Gilmour C.C."/>
            <person name="Elias D.A."/>
        </authorList>
    </citation>
    <scope>NUCLEOTIDE SEQUENCE [LARGE SCALE GENOMIC DNA]</scope>
    <source>
        <strain evidence="10 11">DSM 16529</strain>
    </source>
</reference>
<dbReference type="GO" id="GO:0003908">
    <property type="term" value="F:methylated-DNA-[protein]-cysteine S-methyltransferase activity"/>
    <property type="evidence" value="ECO:0007669"/>
    <property type="project" value="UniProtKB-EC"/>
</dbReference>
<dbReference type="PANTHER" id="PTHR10815">
    <property type="entry name" value="METHYLATED-DNA--PROTEIN-CYSTEINE METHYLTRANSFERASE"/>
    <property type="match status" value="1"/>
</dbReference>
<evidence type="ECO:0000256" key="5">
    <source>
        <dbReference type="ARBA" id="ARBA00022679"/>
    </source>
</evidence>
<keyword evidence="11" id="KW-1185">Reference proteome</keyword>
<feature type="domain" description="Methylated-DNA-[protein]-cysteine S-methyltransferase DNA binding" evidence="9">
    <location>
        <begin position="76"/>
        <end position="155"/>
    </location>
</feature>
<dbReference type="EC" id="2.1.1.63" evidence="3"/>